<proteinExistence type="predicted"/>
<dbReference type="Proteomes" id="UP000007096">
    <property type="component" value="Chromosome"/>
</dbReference>
<evidence type="ECO:0000313" key="1">
    <source>
        <dbReference type="EMBL" id="ACK63098.1"/>
    </source>
</evidence>
<protein>
    <submittedName>
        <fullName evidence="1">Uncharacterized protein</fullName>
    </submittedName>
</protein>
<gene>
    <name evidence="1" type="ordered locus">BCB4264_A1222</name>
</gene>
<dbReference type="HOGENOM" id="CLU_3324070_0_0_9"/>
<name>B7HGS8_BACC4</name>
<accession>B7HGS8</accession>
<dbReference type="EMBL" id="CP001176">
    <property type="protein sequence ID" value="ACK63098.1"/>
    <property type="molecule type" value="Genomic_DNA"/>
</dbReference>
<dbReference type="KEGG" id="bcb:BCB4264_A1222"/>
<evidence type="ECO:0000313" key="2">
    <source>
        <dbReference type="Proteomes" id="UP000007096"/>
    </source>
</evidence>
<reference evidence="1 2" key="1">
    <citation type="submission" date="2008-10" db="EMBL/GenBank/DDBJ databases">
        <title>Genome sequence of Bacillus cereus B4264.</title>
        <authorList>
            <person name="Dodson R.J."/>
            <person name="Durkin A.S."/>
            <person name="Rosovitz M.J."/>
            <person name="Rasko D.A."/>
            <person name="Hoffmaster A."/>
            <person name="Ravel J."/>
            <person name="Sutton G."/>
        </authorList>
    </citation>
    <scope>NUCLEOTIDE SEQUENCE [LARGE SCALE GENOMIC DNA]</scope>
    <source>
        <strain evidence="1 2">B4264</strain>
    </source>
</reference>
<dbReference type="AlphaFoldDB" id="B7HGS8"/>
<organism evidence="1 2">
    <name type="scientific">Bacillus cereus (strain B4264)</name>
    <dbReference type="NCBI Taxonomy" id="405532"/>
    <lineage>
        <taxon>Bacteria</taxon>
        <taxon>Bacillati</taxon>
        <taxon>Bacillota</taxon>
        <taxon>Bacilli</taxon>
        <taxon>Bacillales</taxon>
        <taxon>Bacillaceae</taxon>
        <taxon>Bacillus</taxon>
        <taxon>Bacillus cereus group</taxon>
    </lineage>
</organism>
<sequence>MIIRQLTFLYNNFAYVFSNLLFEKEKESIHYTAKKYGK</sequence>